<protein>
    <submittedName>
        <fullName evidence="1">Uncharacterized protein</fullName>
    </submittedName>
</protein>
<proteinExistence type="predicted"/>
<dbReference type="Proteomes" id="UP000689195">
    <property type="component" value="Unassembled WGS sequence"/>
</dbReference>
<name>A0A8S1UDD2_9CILI</name>
<dbReference type="EMBL" id="CAJJDO010000037">
    <property type="protein sequence ID" value="CAD8161749.1"/>
    <property type="molecule type" value="Genomic_DNA"/>
</dbReference>
<accession>A0A8S1UDD2</accession>
<reference evidence="1" key="1">
    <citation type="submission" date="2021-01" db="EMBL/GenBank/DDBJ databases">
        <authorList>
            <consortium name="Genoscope - CEA"/>
            <person name="William W."/>
        </authorList>
    </citation>
    <scope>NUCLEOTIDE SEQUENCE</scope>
</reference>
<evidence type="ECO:0000313" key="2">
    <source>
        <dbReference type="Proteomes" id="UP000689195"/>
    </source>
</evidence>
<evidence type="ECO:0000313" key="1">
    <source>
        <dbReference type="EMBL" id="CAD8161749.1"/>
    </source>
</evidence>
<comment type="caution">
    <text evidence="1">The sequence shown here is derived from an EMBL/GenBank/DDBJ whole genome shotgun (WGS) entry which is preliminary data.</text>
</comment>
<dbReference type="AlphaFoldDB" id="A0A8S1UDD2"/>
<gene>
    <name evidence="1" type="ORF">PPENT_87.1.T0370002</name>
</gene>
<organism evidence="1 2">
    <name type="scientific">Paramecium pentaurelia</name>
    <dbReference type="NCBI Taxonomy" id="43138"/>
    <lineage>
        <taxon>Eukaryota</taxon>
        <taxon>Sar</taxon>
        <taxon>Alveolata</taxon>
        <taxon>Ciliophora</taxon>
        <taxon>Intramacronucleata</taxon>
        <taxon>Oligohymenophorea</taxon>
        <taxon>Peniculida</taxon>
        <taxon>Parameciidae</taxon>
        <taxon>Paramecium</taxon>
    </lineage>
</organism>
<sequence length="90" mass="11143">MNILLYETQYFLNRISLIFMDSQLVIYGSNKQCFQIFKYYKIHPYFFDFVFSNHYFLIQLYSIRKQFNIQIYIPLILQILNLEQSIIHIQ</sequence>
<keyword evidence="2" id="KW-1185">Reference proteome</keyword>